<dbReference type="RefSeq" id="WP_193686766.1">
    <property type="nucleotide sequence ID" value="NZ_CP062941.1"/>
</dbReference>
<organism evidence="1 2">
    <name type="scientific">Massilia litorea</name>
    <dbReference type="NCBI Taxonomy" id="2769491"/>
    <lineage>
        <taxon>Bacteria</taxon>
        <taxon>Pseudomonadati</taxon>
        <taxon>Pseudomonadota</taxon>
        <taxon>Betaproteobacteria</taxon>
        <taxon>Burkholderiales</taxon>
        <taxon>Oxalobacteraceae</taxon>
        <taxon>Telluria group</taxon>
        <taxon>Massilia</taxon>
    </lineage>
</organism>
<reference evidence="1 2" key="1">
    <citation type="submission" date="2020-10" db="EMBL/GenBank/DDBJ databases">
        <title>Genome sequencing of Massilia sp. LPB0304.</title>
        <authorList>
            <person name="Kim J."/>
        </authorList>
    </citation>
    <scope>NUCLEOTIDE SEQUENCE [LARGE SCALE GENOMIC DNA]</scope>
    <source>
        <strain evidence="1 2">LPB0304</strain>
    </source>
</reference>
<dbReference type="EMBL" id="CP062941">
    <property type="protein sequence ID" value="QOL49732.1"/>
    <property type="molecule type" value="Genomic_DNA"/>
</dbReference>
<gene>
    <name evidence="1" type="ORF">LPB04_23145</name>
</gene>
<sequence>MDNMRDTAEVSINKVETILRVMRAGKSLNRFEAEVLGDHVLPSTIAGLRAQGYLFLASWERVPTRFGKLVRVRRYTYVGRV</sequence>
<evidence type="ECO:0000313" key="2">
    <source>
        <dbReference type="Proteomes" id="UP000593875"/>
    </source>
</evidence>
<accession>A0A7L9U652</accession>
<evidence type="ECO:0000313" key="1">
    <source>
        <dbReference type="EMBL" id="QOL49732.1"/>
    </source>
</evidence>
<proteinExistence type="predicted"/>
<dbReference type="KEGG" id="mlir:LPB04_23145"/>
<name>A0A7L9U652_9BURK</name>
<dbReference type="AlphaFoldDB" id="A0A7L9U652"/>
<keyword evidence="2" id="KW-1185">Reference proteome</keyword>
<evidence type="ECO:0008006" key="3">
    <source>
        <dbReference type="Google" id="ProtNLM"/>
    </source>
</evidence>
<dbReference type="Proteomes" id="UP000593875">
    <property type="component" value="Chromosome"/>
</dbReference>
<protein>
    <recommendedName>
        <fullName evidence="3">Transcriptional regulator</fullName>
    </recommendedName>
</protein>